<dbReference type="PROSITE" id="PS50109">
    <property type="entry name" value="HIS_KIN"/>
    <property type="match status" value="1"/>
</dbReference>
<comment type="catalytic activity">
    <reaction evidence="1">
        <text>ATP + protein L-histidine = ADP + protein N-phospho-L-histidine.</text>
        <dbReference type="EC" id="2.7.13.3"/>
    </reaction>
</comment>
<dbReference type="SMART" id="SM00388">
    <property type="entry name" value="HisKA"/>
    <property type="match status" value="1"/>
</dbReference>
<dbReference type="FunFam" id="3.30.565.10:FF:000006">
    <property type="entry name" value="Sensor histidine kinase WalK"/>
    <property type="match status" value="1"/>
</dbReference>
<evidence type="ECO:0000256" key="2">
    <source>
        <dbReference type="ARBA" id="ARBA00004141"/>
    </source>
</evidence>
<evidence type="ECO:0000313" key="17">
    <source>
        <dbReference type="EMBL" id="ABW18749.1"/>
    </source>
</evidence>
<organism evidence="17 18">
    <name type="scientific">Alkaliphilus oremlandii (strain OhILAs)</name>
    <name type="common">Clostridium oremlandii (strain OhILAs)</name>
    <dbReference type="NCBI Taxonomy" id="350688"/>
    <lineage>
        <taxon>Bacteria</taxon>
        <taxon>Bacillati</taxon>
        <taxon>Bacillota</taxon>
        <taxon>Clostridia</taxon>
        <taxon>Peptostreptococcales</taxon>
        <taxon>Natronincolaceae</taxon>
        <taxon>Alkaliphilus</taxon>
    </lineage>
</organism>
<dbReference type="Gene3D" id="6.10.340.10">
    <property type="match status" value="1"/>
</dbReference>
<dbReference type="PRINTS" id="PR00344">
    <property type="entry name" value="BCTRLSENSOR"/>
</dbReference>
<dbReference type="InterPro" id="IPR003660">
    <property type="entry name" value="HAMP_dom"/>
</dbReference>
<dbReference type="InterPro" id="IPR003661">
    <property type="entry name" value="HisK_dim/P_dom"/>
</dbReference>
<keyword evidence="4" id="KW-0597">Phosphoprotein</keyword>
<dbReference type="CDD" id="cd00075">
    <property type="entry name" value="HATPase"/>
    <property type="match status" value="1"/>
</dbReference>
<evidence type="ECO:0000256" key="13">
    <source>
        <dbReference type="ARBA" id="ARBA00040841"/>
    </source>
</evidence>
<keyword evidence="6 14" id="KW-0812">Transmembrane</keyword>
<evidence type="ECO:0000256" key="14">
    <source>
        <dbReference type="SAM" id="Phobius"/>
    </source>
</evidence>
<evidence type="ECO:0000256" key="3">
    <source>
        <dbReference type="ARBA" id="ARBA00012438"/>
    </source>
</evidence>
<dbReference type="InterPro" id="IPR004358">
    <property type="entry name" value="Sig_transdc_His_kin-like_C"/>
</dbReference>
<evidence type="ECO:0000313" key="18">
    <source>
        <dbReference type="Proteomes" id="UP000000269"/>
    </source>
</evidence>
<dbReference type="PANTHER" id="PTHR45528:SF11">
    <property type="entry name" value="HISTIDINE KINASE"/>
    <property type="match status" value="1"/>
</dbReference>
<dbReference type="CDD" id="cd06225">
    <property type="entry name" value="HAMP"/>
    <property type="match status" value="1"/>
</dbReference>
<evidence type="ECO:0000256" key="10">
    <source>
        <dbReference type="ARBA" id="ARBA00023026"/>
    </source>
</evidence>
<dbReference type="InterPro" id="IPR003594">
    <property type="entry name" value="HATPase_dom"/>
</dbReference>
<keyword evidence="18" id="KW-1185">Reference proteome</keyword>
<dbReference type="AlphaFoldDB" id="A8MF80"/>
<dbReference type="Gene3D" id="1.10.287.130">
    <property type="match status" value="1"/>
</dbReference>
<dbReference type="InterPro" id="IPR050398">
    <property type="entry name" value="HssS/ArlS-like"/>
</dbReference>
<feature type="domain" description="Histidine kinase" evidence="15">
    <location>
        <begin position="219"/>
        <end position="432"/>
    </location>
</feature>
<protein>
    <recommendedName>
        <fullName evidence="13">Heme sensor protein HssS</fullName>
        <ecNumber evidence="3">2.7.13.3</ecNumber>
    </recommendedName>
</protein>
<proteinExistence type="predicted"/>
<feature type="transmembrane region" description="Helical" evidence="14">
    <location>
        <begin position="135"/>
        <end position="157"/>
    </location>
</feature>
<name>A8MF80_ALKOO</name>
<evidence type="ECO:0000256" key="12">
    <source>
        <dbReference type="ARBA" id="ARBA00037219"/>
    </source>
</evidence>
<dbReference type="SMART" id="SM00387">
    <property type="entry name" value="HATPase_c"/>
    <property type="match status" value="1"/>
</dbReference>
<dbReference type="InterPro" id="IPR036097">
    <property type="entry name" value="HisK_dim/P_sf"/>
</dbReference>
<dbReference type="SUPFAM" id="SSF158472">
    <property type="entry name" value="HAMP domain-like"/>
    <property type="match status" value="1"/>
</dbReference>
<dbReference type="FunFam" id="1.10.287.130:FF:000001">
    <property type="entry name" value="Two-component sensor histidine kinase"/>
    <property type="match status" value="1"/>
</dbReference>
<keyword evidence="5" id="KW-0808">Transferase</keyword>
<dbReference type="PROSITE" id="PS50885">
    <property type="entry name" value="HAMP"/>
    <property type="match status" value="1"/>
</dbReference>
<dbReference type="Gene3D" id="3.30.565.10">
    <property type="entry name" value="Histidine kinase-like ATPase, C-terminal domain"/>
    <property type="match status" value="1"/>
</dbReference>
<dbReference type="OrthoDB" id="9813151at2"/>
<dbReference type="Pfam" id="PF00512">
    <property type="entry name" value="HisKA"/>
    <property type="match status" value="1"/>
</dbReference>
<keyword evidence="8 14" id="KW-1133">Transmembrane helix</keyword>
<dbReference type="GO" id="GO:0005886">
    <property type="term" value="C:plasma membrane"/>
    <property type="evidence" value="ECO:0007669"/>
    <property type="project" value="TreeGrafter"/>
</dbReference>
<sequence>MKSIKTKLILFFILLMFLSASLSSFLYTFIPFNNIRDEFKLNQQAIAISILELRQKTDLPLADIIKMASNFMHDVSVIEDIHKIQISEEELEKVQNSEIVFLSSKKIPVSTTVVKVEEDYMQISLQPHNTMVQIVFSRIGFTLVLYVGIGACLIALFSKKAVENIVKLTSAAREVAKGNFDVQIENNSKDEIGQLTKNFNTMVNELKGIEYLRKDFINSVSHEFKTPIASIQGFAKLLQSEGLSEEERQEYARIIVEETSRLSRLSSNILRLSKLENQDIFAEKKKFDLDEQIRKSILLLEPEWNKKNIEFCIELDKIAFVGDEELLQQVWINLIGNAIKFSETNGNITVKLQQLGSFAKVKIRDEGMGMSEDVQTRIFEKFYQGDKAHSIYGNGLGLSIVKKIVDICGGRIFVKSASGKGTTFIVELPLEKEEIKK</sequence>
<keyword evidence="10" id="KW-0843">Virulence</keyword>
<dbReference type="EC" id="2.7.13.3" evidence="3"/>
<keyword evidence="7 17" id="KW-0418">Kinase</keyword>
<evidence type="ECO:0000256" key="6">
    <source>
        <dbReference type="ARBA" id="ARBA00022692"/>
    </source>
</evidence>
<evidence type="ECO:0000256" key="4">
    <source>
        <dbReference type="ARBA" id="ARBA00022553"/>
    </source>
</evidence>
<dbReference type="STRING" id="350688.Clos_1203"/>
<dbReference type="Pfam" id="PF02518">
    <property type="entry name" value="HATPase_c"/>
    <property type="match status" value="1"/>
</dbReference>
<dbReference type="SUPFAM" id="SSF55874">
    <property type="entry name" value="ATPase domain of HSP90 chaperone/DNA topoisomerase II/histidine kinase"/>
    <property type="match status" value="1"/>
</dbReference>
<feature type="domain" description="HAMP" evidence="16">
    <location>
        <begin position="159"/>
        <end position="211"/>
    </location>
</feature>
<evidence type="ECO:0000256" key="9">
    <source>
        <dbReference type="ARBA" id="ARBA00023012"/>
    </source>
</evidence>
<evidence type="ECO:0000259" key="15">
    <source>
        <dbReference type="PROSITE" id="PS50109"/>
    </source>
</evidence>
<dbReference type="SMART" id="SM00304">
    <property type="entry name" value="HAMP"/>
    <property type="match status" value="1"/>
</dbReference>
<dbReference type="HOGENOM" id="CLU_000445_89_6_9"/>
<evidence type="ECO:0000256" key="11">
    <source>
        <dbReference type="ARBA" id="ARBA00023136"/>
    </source>
</evidence>
<dbReference type="EMBL" id="CP000853">
    <property type="protein sequence ID" value="ABW18749.1"/>
    <property type="molecule type" value="Genomic_DNA"/>
</dbReference>
<reference evidence="18" key="1">
    <citation type="submission" date="2007-10" db="EMBL/GenBank/DDBJ databases">
        <title>Complete genome of Alkaliphilus oremlandii OhILAs.</title>
        <authorList>
            <person name="Copeland A."/>
            <person name="Lucas S."/>
            <person name="Lapidus A."/>
            <person name="Barry K."/>
            <person name="Detter J.C."/>
            <person name="Glavina del Rio T."/>
            <person name="Hammon N."/>
            <person name="Israni S."/>
            <person name="Dalin E."/>
            <person name="Tice H."/>
            <person name="Pitluck S."/>
            <person name="Chain P."/>
            <person name="Malfatti S."/>
            <person name="Shin M."/>
            <person name="Vergez L."/>
            <person name="Schmutz J."/>
            <person name="Larimer F."/>
            <person name="Land M."/>
            <person name="Hauser L."/>
            <person name="Kyrpides N."/>
            <person name="Mikhailova N."/>
            <person name="Stolz J.F."/>
            <person name="Dawson A."/>
            <person name="Fisher E."/>
            <person name="Crable B."/>
            <person name="Perera E."/>
            <person name="Lisak J."/>
            <person name="Ranganathan M."/>
            <person name="Basu P."/>
            <person name="Richardson P."/>
        </authorList>
    </citation>
    <scope>NUCLEOTIDE SEQUENCE [LARGE SCALE GENOMIC DNA]</scope>
    <source>
        <strain evidence="18">OhILAs</strain>
    </source>
</reference>
<comment type="subcellular location">
    <subcellularLocation>
        <location evidence="2">Membrane</location>
        <topology evidence="2">Multi-pass membrane protein</topology>
    </subcellularLocation>
</comment>
<comment type="function">
    <text evidence="12">Member of the two-component regulatory system HssS/HssR involved in intracellular heme homeostasis and tempering of staphylococcal virulence. HssS functions as a heme sensor histidine kinase which is autophosphorylated at a histidine residue and transfers its phosphate group to an aspartate residue of HssR. HssR/HssS activates the expression of hrtAB, an efflux pump, in response to extracellular heme, hemin, hemoglobin or blood.</text>
</comment>
<accession>A8MF80</accession>
<dbReference type="Pfam" id="PF00672">
    <property type="entry name" value="HAMP"/>
    <property type="match status" value="1"/>
</dbReference>
<evidence type="ECO:0000259" key="16">
    <source>
        <dbReference type="PROSITE" id="PS50885"/>
    </source>
</evidence>
<dbReference type="KEGG" id="aoe:Clos_1203"/>
<evidence type="ECO:0000256" key="5">
    <source>
        <dbReference type="ARBA" id="ARBA00022679"/>
    </source>
</evidence>
<dbReference type="Proteomes" id="UP000000269">
    <property type="component" value="Chromosome"/>
</dbReference>
<dbReference type="InterPro" id="IPR005467">
    <property type="entry name" value="His_kinase_dom"/>
</dbReference>
<gene>
    <name evidence="17" type="ordered locus">Clos_1203</name>
</gene>
<keyword evidence="11 14" id="KW-0472">Membrane</keyword>
<keyword evidence="9" id="KW-0902">Two-component regulatory system</keyword>
<dbReference type="SUPFAM" id="SSF47384">
    <property type="entry name" value="Homodimeric domain of signal transducing histidine kinase"/>
    <property type="match status" value="1"/>
</dbReference>
<dbReference type="eggNOG" id="COG2205">
    <property type="taxonomic scope" value="Bacteria"/>
</dbReference>
<dbReference type="PANTHER" id="PTHR45528">
    <property type="entry name" value="SENSOR HISTIDINE KINASE CPXA"/>
    <property type="match status" value="1"/>
</dbReference>
<evidence type="ECO:0000256" key="8">
    <source>
        <dbReference type="ARBA" id="ARBA00022989"/>
    </source>
</evidence>
<evidence type="ECO:0000256" key="7">
    <source>
        <dbReference type="ARBA" id="ARBA00022777"/>
    </source>
</evidence>
<dbReference type="GO" id="GO:0000155">
    <property type="term" value="F:phosphorelay sensor kinase activity"/>
    <property type="evidence" value="ECO:0007669"/>
    <property type="project" value="InterPro"/>
</dbReference>
<evidence type="ECO:0000256" key="1">
    <source>
        <dbReference type="ARBA" id="ARBA00000085"/>
    </source>
</evidence>
<dbReference type="InterPro" id="IPR036890">
    <property type="entry name" value="HATPase_C_sf"/>
</dbReference>
<dbReference type="CDD" id="cd00082">
    <property type="entry name" value="HisKA"/>
    <property type="match status" value="1"/>
</dbReference>
<dbReference type="RefSeq" id="WP_012159061.1">
    <property type="nucleotide sequence ID" value="NC_009922.1"/>
</dbReference>